<proteinExistence type="predicted"/>
<sequence length="123" mass="13804">MQLSGKRALSLLVLSLAALVSSPAHGNAAYHEAIAKGHDMGWACYESSRHNEQWTVECQVFLAYAEHGIDAEIAEFKQRLRQAGVWFLLEQNGTRMQESADKARDISYLLLYAKTLRNQHVAT</sequence>
<reference evidence="2 3" key="1">
    <citation type="journal article" date="2021" name="Front. Microbiol.">
        <title>Aerobic Denitrification and Heterotrophic Sulfur Oxidation in the Genus Halomonas Revealed by Six Novel Species Characterizations and Genome-Based Analysis.</title>
        <authorList>
            <person name="Wang L."/>
            <person name="Shao Z."/>
        </authorList>
    </citation>
    <scope>NUCLEOTIDE SEQUENCE [LARGE SCALE GENOMIC DNA]</scope>
    <source>
        <strain evidence="2 3">MCCC 1A11036</strain>
    </source>
</reference>
<gene>
    <name evidence="2" type="ORF">HOP51_02045</name>
</gene>
<dbReference type="RefSeq" id="WP_234272290.1">
    <property type="nucleotide sequence ID" value="NZ_JABFTT010000002.1"/>
</dbReference>
<evidence type="ECO:0000313" key="3">
    <source>
        <dbReference type="Proteomes" id="UP001320122"/>
    </source>
</evidence>
<protein>
    <submittedName>
        <fullName evidence="2">Uncharacterized protein</fullName>
    </submittedName>
</protein>
<keyword evidence="1" id="KW-0732">Signal</keyword>
<name>A0ABS9AAF1_9GAMM</name>
<accession>A0ABS9AAF1</accession>
<feature type="signal peptide" evidence="1">
    <location>
        <begin position="1"/>
        <end position="26"/>
    </location>
</feature>
<keyword evidence="3" id="KW-1185">Reference proteome</keyword>
<dbReference type="EMBL" id="JABFTT010000002">
    <property type="protein sequence ID" value="MCE8018903.1"/>
    <property type="molecule type" value="Genomic_DNA"/>
</dbReference>
<evidence type="ECO:0000313" key="2">
    <source>
        <dbReference type="EMBL" id="MCE8018903.1"/>
    </source>
</evidence>
<dbReference type="Proteomes" id="UP001320122">
    <property type="component" value="Unassembled WGS sequence"/>
</dbReference>
<evidence type="ECO:0000256" key="1">
    <source>
        <dbReference type="SAM" id="SignalP"/>
    </source>
</evidence>
<feature type="chain" id="PRO_5046819751" evidence="1">
    <location>
        <begin position="27"/>
        <end position="123"/>
    </location>
</feature>
<organism evidence="2 3">
    <name type="scientific">Billgrantia zhangzhouensis</name>
    <dbReference type="NCBI Taxonomy" id="2733481"/>
    <lineage>
        <taxon>Bacteria</taxon>
        <taxon>Pseudomonadati</taxon>
        <taxon>Pseudomonadota</taxon>
        <taxon>Gammaproteobacteria</taxon>
        <taxon>Oceanospirillales</taxon>
        <taxon>Halomonadaceae</taxon>
        <taxon>Billgrantia</taxon>
    </lineage>
</organism>
<comment type="caution">
    <text evidence="2">The sequence shown here is derived from an EMBL/GenBank/DDBJ whole genome shotgun (WGS) entry which is preliminary data.</text>
</comment>